<name>A0A6V8LNE6_9ACTN</name>
<dbReference type="Pfam" id="PF19562">
    <property type="entry name" value="DUF6084"/>
    <property type="match status" value="1"/>
</dbReference>
<dbReference type="AlphaFoldDB" id="A0A6V8LNE6"/>
<evidence type="ECO:0000313" key="1">
    <source>
        <dbReference type="EMBL" id="GFJ94215.1"/>
    </source>
</evidence>
<gene>
    <name evidence="1" type="ORF">Prum_078570</name>
</gene>
<proteinExistence type="predicted"/>
<reference evidence="1 2" key="2">
    <citation type="submission" date="2020-03" db="EMBL/GenBank/DDBJ databases">
        <authorList>
            <person name="Ichikawa N."/>
            <person name="Kimura A."/>
            <person name="Kitahashi Y."/>
            <person name="Uohara A."/>
        </authorList>
    </citation>
    <scope>NUCLEOTIDE SEQUENCE [LARGE SCALE GENOMIC DNA]</scope>
    <source>
        <strain evidence="1 2">NBRC 108638</strain>
    </source>
</reference>
<dbReference type="Proteomes" id="UP000482960">
    <property type="component" value="Unassembled WGS sequence"/>
</dbReference>
<evidence type="ECO:0000313" key="2">
    <source>
        <dbReference type="Proteomes" id="UP000482960"/>
    </source>
</evidence>
<organism evidence="1 2">
    <name type="scientific">Phytohabitans rumicis</name>
    <dbReference type="NCBI Taxonomy" id="1076125"/>
    <lineage>
        <taxon>Bacteria</taxon>
        <taxon>Bacillati</taxon>
        <taxon>Actinomycetota</taxon>
        <taxon>Actinomycetes</taxon>
        <taxon>Micromonosporales</taxon>
        <taxon>Micromonosporaceae</taxon>
    </lineage>
</organism>
<dbReference type="RefSeq" id="WP_173081183.1">
    <property type="nucleotide sequence ID" value="NZ_BAABJB010000018.1"/>
</dbReference>
<accession>A0A6V8LNE6</accession>
<sequence>MTDLVFDCVGARAERYAVTPTLTLALRIAETSGADVHAIALRCQIRIEPHRRRYTAEEAARLHDLFGDTSRWADTLKPLQLTTLAVMVPRFTGAADVDLPVPCTYDLEVAATRYFSSLDDGTVPLLLLFSGTIFVKTPYGFAVEQVPWSHESAYRLPVATWREMVDYHFPNSGWIRCDRSTLDALASYKSRNALPTWDSTLRALLAEPEVPRP</sequence>
<protein>
    <submittedName>
        <fullName evidence="1">Uncharacterized protein</fullName>
    </submittedName>
</protein>
<reference evidence="1 2" key="1">
    <citation type="submission" date="2020-03" db="EMBL/GenBank/DDBJ databases">
        <title>Whole genome shotgun sequence of Phytohabitans rumicis NBRC 108638.</title>
        <authorList>
            <person name="Komaki H."/>
            <person name="Tamura T."/>
        </authorList>
    </citation>
    <scope>NUCLEOTIDE SEQUENCE [LARGE SCALE GENOMIC DNA]</scope>
    <source>
        <strain evidence="1 2">NBRC 108638</strain>
    </source>
</reference>
<dbReference type="EMBL" id="BLPG01000001">
    <property type="protein sequence ID" value="GFJ94215.1"/>
    <property type="molecule type" value="Genomic_DNA"/>
</dbReference>
<dbReference type="InterPro" id="IPR045730">
    <property type="entry name" value="DUF6084"/>
</dbReference>
<comment type="caution">
    <text evidence="1">The sequence shown here is derived from an EMBL/GenBank/DDBJ whole genome shotgun (WGS) entry which is preliminary data.</text>
</comment>
<keyword evidence="2" id="KW-1185">Reference proteome</keyword>